<dbReference type="InterPro" id="IPR017896">
    <property type="entry name" value="4Fe4S_Fe-S-bd"/>
</dbReference>
<name>A8ZS92_DESOH</name>
<dbReference type="Proteomes" id="UP000008561">
    <property type="component" value="Chromosome"/>
</dbReference>
<dbReference type="GO" id="GO:0030313">
    <property type="term" value="C:cell envelope"/>
    <property type="evidence" value="ECO:0007669"/>
    <property type="project" value="UniProtKB-SubCell"/>
</dbReference>
<dbReference type="GO" id="GO:0046872">
    <property type="term" value="F:metal ion binding"/>
    <property type="evidence" value="ECO:0007669"/>
    <property type="project" value="UniProtKB-KW"/>
</dbReference>
<evidence type="ECO:0000256" key="4">
    <source>
        <dbReference type="ARBA" id="ARBA00022737"/>
    </source>
</evidence>
<dbReference type="RefSeq" id="WP_012173729.1">
    <property type="nucleotide sequence ID" value="NC_009943.1"/>
</dbReference>
<keyword evidence="4" id="KW-0677">Repeat</keyword>
<keyword evidence="3" id="KW-0479">Metal-binding</keyword>
<feature type="domain" description="4Fe-4S ferredoxin-type" evidence="8">
    <location>
        <begin position="40"/>
        <end position="70"/>
    </location>
</feature>
<organism evidence="9 10">
    <name type="scientific">Desulfosudis oleivorans (strain DSM 6200 / JCM 39069 / Hxd3)</name>
    <name type="common">Desulfococcus oleovorans</name>
    <dbReference type="NCBI Taxonomy" id="96561"/>
    <lineage>
        <taxon>Bacteria</taxon>
        <taxon>Pseudomonadati</taxon>
        <taxon>Thermodesulfobacteriota</taxon>
        <taxon>Desulfobacteria</taxon>
        <taxon>Desulfobacterales</taxon>
        <taxon>Desulfosudaceae</taxon>
        <taxon>Desulfosudis</taxon>
    </lineage>
</organism>
<keyword evidence="2" id="KW-0004">4Fe-4S</keyword>
<keyword evidence="7" id="KW-1133">Transmembrane helix</keyword>
<dbReference type="KEGG" id="dol:Dole_0300"/>
<comment type="subcellular location">
    <subcellularLocation>
        <location evidence="1">Cell envelope</location>
    </subcellularLocation>
</comment>
<dbReference type="EMBL" id="CP000859">
    <property type="protein sequence ID" value="ABW66110.1"/>
    <property type="molecule type" value="Genomic_DNA"/>
</dbReference>
<dbReference type="HOGENOM" id="CLU_043374_0_1_7"/>
<dbReference type="OrthoDB" id="9789030at2"/>
<keyword evidence="5" id="KW-0408">Iron</keyword>
<dbReference type="PROSITE" id="PS51379">
    <property type="entry name" value="4FE4S_FER_2"/>
    <property type="match status" value="3"/>
</dbReference>
<proteinExistence type="predicted"/>
<accession>A8ZS92</accession>
<protein>
    <submittedName>
        <fullName evidence="9">Iron-sulfur cluster-binding protein</fullName>
    </submittedName>
</protein>
<evidence type="ECO:0000256" key="6">
    <source>
        <dbReference type="ARBA" id="ARBA00023014"/>
    </source>
</evidence>
<feature type="transmembrane region" description="Helical" evidence="7">
    <location>
        <begin position="295"/>
        <end position="318"/>
    </location>
</feature>
<dbReference type="eggNOG" id="COG0437">
    <property type="taxonomic scope" value="Bacteria"/>
</dbReference>
<evidence type="ECO:0000313" key="9">
    <source>
        <dbReference type="EMBL" id="ABW66110.1"/>
    </source>
</evidence>
<keyword evidence="7" id="KW-0812">Transmembrane</keyword>
<reference evidence="9 10" key="1">
    <citation type="submission" date="2007-10" db="EMBL/GenBank/DDBJ databases">
        <title>Complete sequence of Desulfococcus oleovorans Hxd3.</title>
        <authorList>
            <consortium name="US DOE Joint Genome Institute"/>
            <person name="Copeland A."/>
            <person name="Lucas S."/>
            <person name="Lapidus A."/>
            <person name="Barry K."/>
            <person name="Glavina del Rio T."/>
            <person name="Dalin E."/>
            <person name="Tice H."/>
            <person name="Pitluck S."/>
            <person name="Kiss H."/>
            <person name="Brettin T."/>
            <person name="Bruce D."/>
            <person name="Detter J.C."/>
            <person name="Han C."/>
            <person name="Schmutz J."/>
            <person name="Larimer F."/>
            <person name="Land M."/>
            <person name="Hauser L."/>
            <person name="Kyrpides N."/>
            <person name="Kim E."/>
            <person name="Wawrik B."/>
            <person name="Richardson P."/>
        </authorList>
    </citation>
    <scope>NUCLEOTIDE SEQUENCE [LARGE SCALE GENOMIC DNA]</scope>
    <source>
        <strain evidence="10">DSM 6200 / JCM 39069 / Hxd3</strain>
    </source>
</reference>
<evidence type="ECO:0000256" key="3">
    <source>
        <dbReference type="ARBA" id="ARBA00022723"/>
    </source>
</evidence>
<dbReference type="Gene3D" id="3.30.70.20">
    <property type="match status" value="2"/>
</dbReference>
<evidence type="ECO:0000313" key="10">
    <source>
        <dbReference type="Proteomes" id="UP000008561"/>
    </source>
</evidence>
<evidence type="ECO:0000259" key="8">
    <source>
        <dbReference type="PROSITE" id="PS51379"/>
    </source>
</evidence>
<dbReference type="AlphaFoldDB" id="A8ZS92"/>
<gene>
    <name evidence="9" type="ordered locus">Dole_0300</name>
</gene>
<dbReference type="SUPFAM" id="SSF54862">
    <property type="entry name" value="4Fe-4S ferredoxins"/>
    <property type="match status" value="1"/>
</dbReference>
<feature type="domain" description="4Fe-4S ferredoxin-type" evidence="8">
    <location>
        <begin position="151"/>
        <end position="180"/>
    </location>
</feature>
<evidence type="ECO:0000256" key="7">
    <source>
        <dbReference type="SAM" id="Phobius"/>
    </source>
</evidence>
<sequence>MPDTISRRNFLKAGLITAGAVAASGTGLASMAGAASGEPLCTLLDLSRCIGCEECVYACREVNGHKFPELKGAIPEMIPREKVKIADWSAPEKQAVSDRLTPYNWLYIQRAYGEHNGEPFELNIPRRCMHCENPPCSKLCPFGAAYQQDNGIVAISPDICMGGAKCKAVCPWHIPERQSGVGLHLNLMPQYAGNGVMYKCDRCFDRVAEGELPACIEVCPVDVQQIGPKSRIIEKARQLAKETNGFIYGLEENGGTNTIYVSPVPFDVLNGSVEKGPGKPHLQPVADAMTTPNRMFAALAIAPVAGIVAAVARFGLLAGNKDHEKENM</sequence>
<evidence type="ECO:0000256" key="5">
    <source>
        <dbReference type="ARBA" id="ARBA00023004"/>
    </source>
</evidence>
<dbReference type="PROSITE" id="PS51318">
    <property type="entry name" value="TAT"/>
    <property type="match status" value="1"/>
</dbReference>
<keyword evidence="10" id="KW-1185">Reference proteome</keyword>
<dbReference type="STRING" id="96561.Dole_0300"/>
<feature type="domain" description="4Fe-4S ferredoxin-type" evidence="8">
    <location>
        <begin position="118"/>
        <end position="150"/>
    </location>
</feature>
<evidence type="ECO:0000256" key="1">
    <source>
        <dbReference type="ARBA" id="ARBA00004196"/>
    </source>
</evidence>
<keyword evidence="7" id="KW-0472">Membrane</keyword>
<keyword evidence="6" id="KW-0411">Iron-sulfur</keyword>
<dbReference type="InterPro" id="IPR006311">
    <property type="entry name" value="TAT_signal"/>
</dbReference>
<dbReference type="PANTHER" id="PTHR43545">
    <property type="entry name" value="FORMATE DEHYDROGENASE, NITRATE-INDUCIBLE, IRON-SULFUR SUBUNIT"/>
    <property type="match status" value="1"/>
</dbReference>
<dbReference type="PANTHER" id="PTHR43545:SF4">
    <property type="entry name" value="IRON-SULFUR PROTEIN"/>
    <property type="match status" value="1"/>
</dbReference>
<dbReference type="GO" id="GO:0051539">
    <property type="term" value="F:4 iron, 4 sulfur cluster binding"/>
    <property type="evidence" value="ECO:0007669"/>
    <property type="project" value="UniProtKB-KW"/>
</dbReference>
<dbReference type="Pfam" id="PF13247">
    <property type="entry name" value="Fer4_11"/>
    <property type="match status" value="1"/>
</dbReference>
<dbReference type="InterPro" id="IPR051555">
    <property type="entry name" value="FDH_Electron_Transfer_Unit"/>
</dbReference>
<evidence type="ECO:0000256" key="2">
    <source>
        <dbReference type="ARBA" id="ARBA00022485"/>
    </source>
</evidence>